<dbReference type="PIRSF" id="PIRSF000097">
    <property type="entry name" value="AKR"/>
    <property type="match status" value="1"/>
</dbReference>
<protein>
    <submittedName>
        <fullName evidence="8">Oxidoreductase</fullName>
    </submittedName>
</protein>
<dbReference type="Gene3D" id="3.20.20.100">
    <property type="entry name" value="NADP-dependent oxidoreductase domain"/>
    <property type="match status" value="1"/>
</dbReference>
<dbReference type="InterPro" id="IPR036812">
    <property type="entry name" value="NAD(P)_OxRdtase_dom_sf"/>
</dbReference>
<dbReference type="InterPro" id="IPR018170">
    <property type="entry name" value="Aldo/ket_reductase_CS"/>
</dbReference>
<dbReference type="AlphaFoldDB" id="A0A919IQN0"/>
<evidence type="ECO:0000256" key="6">
    <source>
        <dbReference type="PIRSR" id="PIRSR000097-3"/>
    </source>
</evidence>
<evidence type="ECO:0000259" key="7">
    <source>
        <dbReference type="Pfam" id="PF00248"/>
    </source>
</evidence>
<evidence type="ECO:0000256" key="4">
    <source>
        <dbReference type="PIRSR" id="PIRSR000097-1"/>
    </source>
</evidence>
<keyword evidence="2" id="KW-0521">NADP</keyword>
<dbReference type="Pfam" id="PF00248">
    <property type="entry name" value="Aldo_ket_red"/>
    <property type="match status" value="1"/>
</dbReference>
<dbReference type="RefSeq" id="WP_203745867.1">
    <property type="nucleotide sequence ID" value="NZ_BAAAUC010000008.1"/>
</dbReference>
<dbReference type="SUPFAM" id="SSF51430">
    <property type="entry name" value="NAD(P)-linked oxidoreductase"/>
    <property type="match status" value="1"/>
</dbReference>
<evidence type="ECO:0000256" key="5">
    <source>
        <dbReference type="PIRSR" id="PIRSR000097-2"/>
    </source>
</evidence>
<gene>
    <name evidence="8" type="ORF">Acy02nite_56490</name>
</gene>
<dbReference type="EMBL" id="BOMH01000041">
    <property type="protein sequence ID" value="GID67768.1"/>
    <property type="molecule type" value="Genomic_DNA"/>
</dbReference>
<name>A0A919IQN0_9ACTN</name>
<comment type="similarity">
    <text evidence="1">Belongs to the aldo/keto reductase family.</text>
</comment>
<dbReference type="InterPro" id="IPR023210">
    <property type="entry name" value="NADP_OxRdtase_dom"/>
</dbReference>
<dbReference type="GO" id="GO:0016616">
    <property type="term" value="F:oxidoreductase activity, acting on the CH-OH group of donors, NAD or NADP as acceptor"/>
    <property type="evidence" value="ECO:0007669"/>
    <property type="project" value="UniProtKB-ARBA"/>
</dbReference>
<dbReference type="PANTHER" id="PTHR43827">
    <property type="entry name" value="2,5-DIKETO-D-GLUCONIC ACID REDUCTASE"/>
    <property type="match status" value="1"/>
</dbReference>
<dbReference type="PRINTS" id="PR00069">
    <property type="entry name" value="ALDKETRDTASE"/>
</dbReference>
<dbReference type="FunFam" id="3.20.20.100:FF:000002">
    <property type="entry name" value="2,5-diketo-D-gluconic acid reductase A"/>
    <property type="match status" value="1"/>
</dbReference>
<evidence type="ECO:0000313" key="8">
    <source>
        <dbReference type="EMBL" id="GID67768.1"/>
    </source>
</evidence>
<accession>A0A919IQN0</accession>
<comment type="caution">
    <text evidence="8">The sequence shown here is derived from an EMBL/GenBank/DDBJ whole genome shotgun (WGS) entry which is preliminary data.</text>
</comment>
<evidence type="ECO:0000256" key="1">
    <source>
        <dbReference type="ARBA" id="ARBA00007905"/>
    </source>
</evidence>
<dbReference type="PROSITE" id="PS00063">
    <property type="entry name" value="ALDOKETO_REDUCTASE_3"/>
    <property type="match status" value="1"/>
</dbReference>
<dbReference type="PROSITE" id="PS00798">
    <property type="entry name" value="ALDOKETO_REDUCTASE_1"/>
    <property type="match status" value="1"/>
</dbReference>
<proteinExistence type="inferred from homology"/>
<keyword evidence="3" id="KW-0560">Oxidoreductase</keyword>
<feature type="active site" description="Proton donor" evidence="4">
    <location>
        <position position="53"/>
    </location>
</feature>
<evidence type="ECO:0000256" key="2">
    <source>
        <dbReference type="ARBA" id="ARBA00022857"/>
    </source>
</evidence>
<keyword evidence="9" id="KW-1185">Reference proteome</keyword>
<evidence type="ECO:0000256" key="3">
    <source>
        <dbReference type="ARBA" id="ARBA00023002"/>
    </source>
</evidence>
<feature type="domain" description="NADP-dependent oxidoreductase" evidence="7">
    <location>
        <begin position="20"/>
        <end position="265"/>
    </location>
</feature>
<organism evidence="8 9">
    <name type="scientific">Actinoplanes cyaneus</name>
    <dbReference type="NCBI Taxonomy" id="52696"/>
    <lineage>
        <taxon>Bacteria</taxon>
        <taxon>Bacillati</taxon>
        <taxon>Actinomycetota</taxon>
        <taxon>Actinomycetes</taxon>
        <taxon>Micromonosporales</taxon>
        <taxon>Micromonosporaceae</taxon>
        <taxon>Actinoplanes</taxon>
    </lineage>
</organism>
<reference evidence="8" key="1">
    <citation type="submission" date="2021-01" db="EMBL/GenBank/DDBJ databases">
        <title>Whole genome shotgun sequence of Actinoplanes cyaneus NBRC 14990.</title>
        <authorList>
            <person name="Komaki H."/>
            <person name="Tamura T."/>
        </authorList>
    </citation>
    <scope>NUCLEOTIDE SEQUENCE</scope>
    <source>
        <strain evidence="8">NBRC 14990</strain>
    </source>
</reference>
<dbReference type="Proteomes" id="UP000619479">
    <property type="component" value="Unassembled WGS sequence"/>
</dbReference>
<dbReference type="InterPro" id="IPR020471">
    <property type="entry name" value="AKR"/>
</dbReference>
<sequence length="279" mass="30516">MSNPIEPTVRLLHGAEMPRIGAGTWPLKDQDAERVVADALSAGYRLIDTAQAYGNELGVGRGLRAAGLDRAEYFVTTKFNKEWHGRDLVAQAAQRSLDTLGLDYLDLLLIHWPNPAHDRYVEAWEGLVQLLESGRVKAIGTSNFKPTHLERIIAATGVAPDVNQIQLSPAATREASRAFHTQHGIVTESWSPIGGQGVAVLDLPLVGEIARETGRTPAQVVLRWHLQLGLVPIPKSADPQRLRENLDVFGFELTDKQMVALSELDRGESAVTDSDSFGH</sequence>
<feature type="site" description="Lowers pKa of active site Tyr" evidence="6">
    <location>
        <position position="78"/>
    </location>
</feature>
<evidence type="ECO:0000313" key="9">
    <source>
        <dbReference type="Proteomes" id="UP000619479"/>
    </source>
</evidence>
<feature type="binding site" evidence="5">
    <location>
        <position position="111"/>
    </location>
    <ligand>
        <name>substrate</name>
    </ligand>
</feature>
<dbReference type="PANTHER" id="PTHR43827:SF3">
    <property type="entry name" value="NADP-DEPENDENT OXIDOREDUCTASE DOMAIN-CONTAINING PROTEIN"/>
    <property type="match status" value="1"/>
</dbReference>